<keyword evidence="3" id="KW-0865">Zymogen</keyword>
<reference evidence="4 5" key="1">
    <citation type="journal article" date="2015" name="Genome Biol. Evol.">
        <title>Phylogenomic analyses indicate that early fungi evolved digesting cell walls of algal ancestors of land plants.</title>
        <authorList>
            <person name="Chang Y."/>
            <person name="Wang S."/>
            <person name="Sekimoto S."/>
            <person name="Aerts A.L."/>
            <person name="Choi C."/>
            <person name="Clum A."/>
            <person name="LaButti K.M."/>
            <person name="Lindquist E.A."/>
            <person name="Yee Ngan C."/>
            <person name="Ohm R.A."/>
            <person name="Salamov A.A."/>
            <person name="Grigoriev I.V."/>
            <person name="Spatafora J.W."/>
            <person name="Berbee M.L."/>
        </authorList>
    </citation>
    <scope>NUCLEOTIDE SEQUENCE [LARGE SCALE GENOMIC DNA]</scope>
    <source>
        <strain evidence="4 5">JEL478</strain>
    </source>
</reference>
<evidence type="ECO:0000313" key="5">
    <source>
        <dbReference type="Proteomes" id="UP000070544"/>
    </source>
</evidence>
<organism evidence="4 5">
    <name type="scientific">Gonapodya prolifera (strain JEL478)</name>
    <name type="common">Monoblepharis prolifera</name>
    <dbReference type="NCBI Taxonomy" id="1344416"/>
    <lineage>
        <taxon>Eukaryota</taxon>
        <taxon>Fungi</taxon>
        <taxon>Fungi incertae sedis</taxon>
        <taxon>Chytridiomycota</taxon>
        <taxon>Chytridiomycota incertae sedis</taxon>
        <taxon>Monoblepharidomycetes</taxon>
        <taxon>Monoblepharidales</taxon>
        <taxon>Gonapodyaceae</taxon>
        <taxon>Gonapodya</taxon>
    </lineage>
</organism>
<keyword evidence="2 4" id="KW-0378">Hydrolase</keyword>
<dbReference type="InterPro" id="IPR043147">
    <property type="entry name" value="Penicillin_amidase_A-knob"/>
</dbReference>
<dbReference type="Gene3D" id="2.30.120.10">
    <property type="match status" value="1"/>
</dbReference>
<dbReference type="SUPFAM" id="SSF56235">
    <property type="entry name" value="N-terminal nucleophile aminohydrolases (Ntn hydrolases)"/>
    <property type="match status" value="1"/>
</dbReference>
<dbReference type="OrthoDB" id="311470at2759"/>
<keyword evidence="5" id="KW-1185">Reference proteome</keyword>
<dbReference type="InterPro" id="IPR043146">
    <property type="entry name" value="Penicillin_amidase_N_B-knob"/>
</dbReference>
<proteinExistence type="inferred from homology"/>
<accession>A0A139AQE9</accession>
<dbReference type="Gene3D" id="3.60.20.10">
    <property type="entry name" value="Glutamine Phosphoribosylpyrophosphate, subunit 1, domain 1"/>
    <property type="match status" value="1"/>
</dbReference>
<dbReference type="GO" id="GO:0016811">
    <property type="term" value="F:hydrolase activity, acting on carbon-nitrogen (but not peptide) bonds, in linear amides"/>
    <property type="evidence" value="ECO:0007669"/>
    <property type="project" value="InterPro"/>
</dbReference>
<dbReference type="PANTHER" id="PTHR34218:SF4">
    <property type="entry name" value="ACYL-HOMOSERINE LACTONE ACYLASE QUIP"/>
    <property type="match status" value="1"/>
</dbReference>
<gene>
    <name evidence="4" type="ORF">M427DRAFT_132471</name>
</gene>
<evidence type="ECO:0000256" key="2">
    <source>
        <dbReference type="ARBA" id="ARBA00022801"/>
    </source>
</evidence>
<dbReference type="AlphaFoldDB" id="A0A139AQE9"/>
<dbReference type="GO" id="GO:0017000">
    <property type="term" value="P:antibiotic biosynthetic process"/>
    <property type="evidence" value="ECO:0007669"/>
    <property type="project" value="InterPro"/>
</dbReference>
<dbReference type="PANTHER" id="PTHR34218">
    <property type="entry name" value="PEPTIDASE S45 PENICILLIN AMIDASE"/>
    <property type="match status" value="1"/>
</dbReference>
<sequence length="809" mass="89942">MASKTLGSTAFGPQLDGELNAPGLDAPVDIIRDDLGVAHIRASTFKDAFFAQGFATAQDRFFQMDIARRVALGRTAEILGESGNAPAKDEMFRRMLVGEGCKRDWEATKKHSKAKLMIESYTAGVNAFLATSTPPSEYSLLGIKPQPWEPHHCIAASKARHAYAGTVAAKLARAKLFAKLPHDLARTLVIEGRSVTDGESTIIKGMGTWELVGPALEALEKGAQTVREMVELGGHHGEGGSNSWILAGQHTETGKPMLCGDPHREVENPTMFYEIHVACPEFDIIGYTFSGSPGFPHFGHSEHVAWAITHAMADKEDLFVEKIFLDANGVPTYLFKDSHLPLVSHDDPILVLDHKTRHLVPHPHRVYSTHHGGILIGDPRTDMYCIAFANSSSDPRKENRQYICHAELLTAKNVHEAVESMREWVEPQGNFGMVDRDGNIGYVNRGRQPIRSTDNMYLPVPGWDGQHEWTGYIPYDEMLRNINPPSGIIVHANQPIVGKDFKYHPLSLDYALPYRAQRIHTLLESILSQRKYQHSDTARITADTVSLAAPVFTQLIREIPAELLVNPDVKVAREVLLAWDEDCDRHSPGASLYQSFRRNLWFSLLRRGPLTALEGPNPLGKFSEGPYSPLRGASPVITLNNALTNLLKHRSSVVLDGPKDSWIQRGAEALTGAVAELKSLFPEEPDMNEWRWGRLHKVRAHHPLSDGFPDVASELDAPAFEMGGDGDTVQAAGVGRDYGVSMLSVCRYHFDPSNWSQSLFVTPLGASGHPINQHFADQRFTYESHKMREMLYDWADIEARTETRQRILP</sequence>
<dbReference type="PIRSF" id="PIRSF001227">
    <property type="entry name" value="Pen_acylase"/>
    <property type="match status" value="1"/>
</dbReference>
<dbReference type="Gene3D" id="1.10.1400.10">
    <property type="match status" value="1"/>
</dbReference>
<evidence type="ECO:0000256" key="3">
    <source>
        <dbReference type="ARBA" id="ARBA00023145"/>
    </source>
</evidence>
<dbReference type="EMBL" id="KQ965740">
    <property type="protein sequence ID" value="KXS18991.1"/>
    <property type="molecule type" value="Genomic_DNA"/>
</dbReference>
<dbReference type="InterPro" id="IPR023343">
    <property type="entry name" value="Penicillin_amidase_dom1"/>
</dbReference>
<evidence type="ECO:0000313" key="4">
    <source>
        <dbReference type="EMBL" id="KXS18991.1"/>
    </source>
</evidence>
<comment type="similarity">
    <text evidence="1">Belongs to the peptidase S45 family.</text>
</comment>
<protein>
    <submittedName>
        <fullName evidence="4">N-terminal nucleophile aminohydrolase</fullName>
    </submittedName>
</protein>
<evidence type="ECO:0000256" key="1">
    <source>
        <dbReference type="ARBA" id="ARBA00006586"/>
    </source>
</evidence>
<dbReference type="Gene3D" id="1.10.439.10">
    <property type="entry name" value="Penicillin Amidohydrolase, domain 1"/>
    <property type="match status" value="1"/>
</dbReference>
<dbReference type="InterPro" id="IPR014395">
    <property type="entry name" value="Pen/GL7ACA/AHL_acylase"/>
</dbReference>
<dbReference type="Proteomes" id="UP000070544">
    <property type="component" value="Unassembled WGS sequence"/>
</dbReference>
<name>A0A139AQE9_GONPJ</name>
<dbReference type="InterPro" id="IPR002692">
    <property type="entry name" value="S45"/>
</dbReference>
<dbReference type="InterPro" id="IPR029055">
    <property type="entry name" value="Ntn_hydrolases_N"/>
</dbReference>
<dbReference type="Pfam" id="PF01804">
    <property type="entry name" value="Penicil_amidase"/>
    <property type="match status" value="1"/>
</dbReference>
<dbReference type="CDD" id="cd03747">
    <property type="entry name" value="Ntn_PGA_like"/>
    <property type="match status" value="1"/>
</dbReference>